<gene>
    <name evidence="1" type="ORF">ACFSUE_11450</name>
</gene>
<evidence type="ECO:0000313" key="1">
    <source>
        <dbReference type="EMBL" id="MFD2694237.1"/>
    </source>
</evidence>
<protein>
    <recommendedName>
        <fullName evidence="3">Hydantoinase B/oxoprolinase domain-containing protein</fullName>
    </recommendedName>
</protein>
<sequence length="48" mass="5191">MSLPSKVPYKKTHPGETLEIVGPCGGGYGDPFERDPKAILADVLDDYI</sequence>
<dbReference type="EMBL" id="JBHUMQ010000026">
    <property type="protein sequence ID" value="MFD2694237.1"/>
    <property type="molecule type" value="Genomic_DNA"/>
</dbReference>
<comment type="caution">
    <text evidence="1">The sequence shown here is derived from an EMBL/GenBank/DDBJ whole genome shotgun (WGS) entry which is preliminary data.</text>
</comment>
<evidence type="ECO:0008006" key="3">
    <source>
        <dbReference type="Google" id="ProtNLM"/>
    </source>
</evidence>
<dbReference type="RefSeq" id="WP_253057789.1">
    <property type="nucleotide sequence ID" value="NZ_JAMXWM010000001.1"/>
</dbReference>
<organism evidence="1 2">
    <name type="scientific">Sporolactobacillus shoreicorticis</name>
    <dbReference type="NCBI Taxonomy" id="1923877"/>
    <lineage>
        <taxon>Bacteria</taxon>
        <taxon>Bacillati</taxon>
        <taxon>Bacillota</taxon>
        <taxon>Bacilli</taxon>
        <taxon>Bacillales</taxon>
        <taxon>Sporolactobacillaceae</taxon>
        <taxon>Sporolactobacillus</taxon>
    </lineage>
</organism>
<name>A0ABW5S5P3_9BACL</name>
<evidence type="ECO:0000313" key="2">
    <source>
        <dbReference type="Proteomes" id="UP001597399"/>
    </source>
</evidence>
<proteinExistence type="predicted"/>
<dbReference type="Proteomes" id="UP001597399">
    <property type="component" value="Unassembled WGS sequence"/>
</dbReference>
<reference evidence="2" key="1">
    <citation type="journal article" date="2019" name="Int. J. Syst. Evol. Microbiol.">
        <title>The Global Catalogue of Microorganisms (GCM) 10K type strain sequencing project: providing services to taxonomists for standard genome sequencing and annotation.</title>
        <authorList>
            <consortium name="The Broad Institute Genomics Platform"/>
            <consortium name="The Broad Institute Genome Sequencing Center for Infectious Disease"/>
            <person name="Wu L."/>
            <person name="Ma J."/>
        </authorList>
    </citation>
    <scope>NUCLEOTIDE SEQUENCE [LARGE SCALE GENOMIC DNA]</scope>
    <source>
        <strain evidence="2">TISTR 2466</strain>
    </source>
</reference>
<accession>A0ABW5S5P3</accession>
<keyword evidence="2" id="KW-1185">Reference proteome</keyword>